<feature type="transmembrane region" description="Helical" evidence="8">
    <location>
        <begin position="96"/>
        <end position="116"/>
    </location>
</feature>
<feature type="transmembrane region" description="Helical" evidence="8">
    <location>
        <begin position="287"/>
        <end position="306"/>
    </location>
</feature>
<dbReference type="PANTHER" id="PTHR30252:SF3">
    <property type="entry name" value="PYRUVATE_PROTON SYMPORTER BTST"/>
    <property type="match status" value="1"/>
</dbReference>
<feature type="transmembrane region" description="Helical" evidence="8">
    <location>
        <begin position="122"/>
        <end position="142"/>
    </location>
</feature>
<feature type="transmembrane region" description="Helical" evidence="8">
    <location>
        <begin position="576"/>
        <end position="597"/>
    </location>
</feature>
<sequence length="691" mass="74108">MKNNNSLMRHVPWLIVAIVGACALGVVALRRGEAINALWIVVAAVAIYLVAYRYYSLFIATHVMQLDPQRATPAVVNNDGLDYVPTNKHILFGHHFAAIAGAGPLVGPVLAAQMGYLPGTLWLIAGVVLAGAVQDFMILFLSTRRDGRSLGDMVREEMGRIPGTIALFGCFLIMIIILAVLALIVVKALAESPWGMFTVMATIPIAMFMGIYMRYIRPGRIGEISIVGVILLLGSIWVGGAVAADPTWGPMFTFTGIQITWMLVGYGFVAAMLPVWLLLAPRDYLSTFLKIGTILALAIGILVLAPELKMPALTQFTNGTGPVWKGALFPFLFITIACGAVSGFHALISSGTTPKLLDNEKNARYIGYGGMLMESFVAIMAMVAASVIEPGVYFAMNSPAAVVGSDVVTVAQTVSSWGFAITPDQLTAVAKDIGENTILARAGGAPTLAVGIAQILHQALPGENTMAFWYHFAILFEALFILTAVDAGTRAGRFMLQDLLGSFVPALKRTESWTANAIGTGGCVALWGYLLYQGVIDPLGGINTLWPLFGISNQMLAGIALMLASVVLIKMKRQRYVWVTMLPAVWLLICTVTAGLIKLFDANPAVGFLALAKKYSAAADAGQILAPAKTMDQMQHVIFNAYTNAGLTVLFLFVVFSILFYSIKVGRAAWSTQERTDKEAPFQAMPPASQV</sequence>
<dbReference type="PANTHER" id="PTHR30252">
    <property type="entry name" value="INNER MEMBRANE PEPTIDE TRANSPORTER"/>
    <property type="match status" value="1"/>
</dbReference>
<keyword evidence="6 8" id="KW-1133">Transmembrane helix</keyword>
<comment type="subcellular location">
    <subcellularLocation>
        <location evidence="1">Cell membrane</location>
        <topology evidence="1">Multi-pass membrane protein</topology>
    </subcellularLocation>
</comment>
<keyword evidence="4" id="KW-1003">Cell membrane</keyword>
<organism evidence="10 11">
    <name type="scientific">Pseudomonas viridiflava ICMP 13104</name>
    <dbReference type="NCBI Taxonomy" id="1198305"/>
    <lineage>
        <taxon>Bacteria</taxon>
        <taxon>Pseudomonadati</taxon>
        <taxon>Pseudomonadota</taxon>
        <taxon>Gammaproteobacteria</taxon>
        <taxon>Pseudomonadales</taxon>
        <taxon>Pseudomonadaceae</taxon>
        <taxon>Pseudomonas</taxon>
    </lineage>
</organism>
<dbReference type="Proteomes" id="UP000053048">
    <property type="component" value="Unassembled WGS sequence"/>
</dbReference>
<feature type="transmembrane region" description="Helical" evidence="8">
    <location>
        <begin position="163"/>
        <end position="186"/>
    </location>
</feature>
<feature type="transmembrane region" description="Helical" evidence="8">
    <location>
        <begin position="326"/>
        <end position="348"/>
    </location>
</feature>
<dbReference type="PROSITE" id="PS51257">
    <property type="entry name" value="PROKAR_LIPOPROTEIN"/>
    <property type="match status" value="1"/>
</dbReference>
<evidence type="ECO:0000256" key="4">
    <source>
        <dbReference type="ARBA" id="ARBA00022475"/>
    </source>
</evidence>
<dbReference type="InterPro" id="IPR051605">
    <property type="entry name" value="CstA"/>
</dbReference>
<feature type="transmembrane region" description="Helical" evidence="8">
    <location>
        <begin position="468"/>
        <end position="492"/>
    </location>
</feature>
<dbReference type="AlphaFoldDB" id="A0A0W0H4I1"/>
<reference evidence="10 11" key="1">
    <citation type="submission" date="2015-09" db="EMBL/GenBank/DDBJ databases">
        <title>Genome sequence of ICMP 13104.</title>
        <authorList>
            <person name="Visnovsky S."/>
            <person name="Lu A."/>
            <person name="Panda P."/>
            <person name="Pitman A."/>
        </authorList>
    </citation>
    <scope>NUCLEOTIDE SEQUENCE [LARGE SCALE GENOMIC DNA]</scope>
    <source>
        <strain evidence="10 11">ICMP 13104</strain>
    </source>
</reference>
<proteinExistence type="inferred from homology"/>
<name>A0A0W0H4I1_PSEVI</name>
<keyword evidence="5 8" id="KW-0812">Transmembrane</keyword>
<gene>
    <name evidence="10" type="ORF">AO067_07695</name>
</gene>
<keyword evidence="3" id="KW-0813">Transport</keyword>
<dbReference type="GO" id="GO:0005886">
    <property type="term" value="C:plasma membrane"/>
    <property type="evidence" value="ECO:0007669"/>
    <property type="project" value="UniProtKB-SubCell"/>
</dbReference>
<keyword evidence="7 8" id="KW-0472">Membrane</keyword>
<feature type="transmembrane region" description="Helical" evidence="8">
    <location>
        <begin position="368"/>
        <end position="388"/>
    </location>
</feature>
<keyword evidence="11" id="KW-1185">Reference proteome</keyword>
<evidence type="ECO:0000256" key="7">
    <source>
        <dbReference type="ARBA" id="ARBA00023136"/>
    </source>
</evidence>
<evidence type="ECO:0000313" key="10">
    <source>
        <dbReference type="EMBL" id="KTB55706.1"/>
    </source>
</evidence>
<evidence type="ECO:0000256" key="6">
    <source>
        <dbReference type="ARBA" id="ARBA00022989"/>
    </source>
</evidence>
<feature type="transmembrane region" description="Helical" evidence="8">
    <location>
        <begin position="256"/>
        <end position="280"/>
    </location>
</feature>
<feature type="domain" description="CstA N-terminal" evidence="9">
    <location>
        <begin position="36"/>
        <end position="594"/>
    </location>
</feature>
<dbReference type="GO" id="GO:0009267">
    <property type="term" value="P:cellular response to starvation"/>
    <property type="evidence" value="ECO:0007669"/>
    <property type="project" value="InterPro"/>
</dbReference>
<dbReference type="Pfam" id="PF02554">
    <property type="entry name" value="CstA"/>
    <property type="match status" value="1"/>
</dbReference>
<dbReference type="InterPro" id="IPR003706">
    <property type="entry name" value="CstA_N"/>
</dbReference>
<evidence type="ECO:0000313" key="11">
    <source>
        <dbReference type="Proteomes" id="UP000053048"/>
    </source>
</evidence>
<accession>A0A0W0H4I1</accession>
<feature type="transmembrane region" description="Helical" evidence="8">
    <location>
        <begin position="513"/>
        <end position="532"/>
    </location>
</feature>
<dbReference type="EMBL" id="LKEJ01000183">
    <property type="protein sequence ID" value="KTB55706.1"/>
    <property type="molecule type" value="Genomic_DNA"/>
</dbReference>
<feature type="transmembrane region" description="Helical" evidence="8">
    <location>
        <begin position="192"/>
        <end position="212"/>
    </location>
</feature>
<feature type="transmembrane region" description="Helical" evidence="8">
    <location>
        <begin position="544"/>
        <end position="569"/>
    </location>
</feature>
<comment type="caution">
    <text evidence="10">The sequence shown here is derived from an EMBL/GenBank/DDBJ whole genome shotgun (WGS) entry which is preliminary data.</text>
</comment>
<feature type="transmembrane region" description="Helical" evidence="8">
    <location>
        <begin position="35"/>
        <end position="55"/>
    </location>
</feature>
<evidence type="ECO:0000256" key="2">
    <source>
        <dbReference type="ARBA" id="ARBA00007755"/>
    </source>
</evidence>
<feature type="transmembrane region" description="Helical" evidence="8">
    <location>
        <begin position="641"/>
        <end position="663"/>
    </location>
</feature>
<comment type="similarity">
    <text evidence="2">Belongs to the peptide transporter carbon starvation (CstA) (TC 2.A.114) family.</text>
</comment>
<evidence type="ECO:0000259" key="9">
    <source>
        <dbReference type="Pfam" id="PF02554"/>
    </source>
</evidence>
<evidence type="ECO:0000256" key="1">
    <source>
        <dbReference type="ARBA" id="ARBA00004651"/>
    </source>
</evidence>
<feature type="transmembrane region" description="Helical" evidence="8">
    <location>
        <begin position="12"/>
        <end position="29"/>
    </location>
</feature>
<evidence type="ECO:0000256" key="8">
    <source>
        <dbReference type="SAM" id="Phobius"/>
    </source>
</evidence>
<protein>
    <submittedName>
        <fullName evidence="10">Carbon starvation protein A</fullName>
    </submittedName>
</protein>
<evidence type="ECO:0000256" key="3">
    <source>
        <dbReference type="ARBA" id="ARBA00022448"/>
    </source>
</evidence>
<evidence type="ECO:0000256" key="5">
    <source>
        <dbReference type="ARBA" id="ARBA00022692"/>
    </source>
</evidence>
<feature type="transmembrane region" description="Helical" evidence="8">
    <location>
        <begin position="224"/>
        <end position="244"/>
    </location>
</feature>